<organism evidence="2 3">
    <name type="scientific">Candidatus Manganitrophus noduliformans</name>
    <dbReference type="NCBI Taxonomy" id="2606439"/>
    <lineage>
        <taxon>Bacteria</taxon>
        <taxon>Pseudomonadati</taxon>
        <taxon>Nitrospirota</taxon>
        <taxon>Nitrospiria</taxon>
        <taxon>Candidatus Troglogloeales</taxon>
        <taxon>Candidatus Manganitrophaceae</taxon>
        <taxon>Candidatus Manganitrophus</taxon>
    </lineage>
</organism>
<sequence length="181" mass="19739">MTKASLKLPNGAVVTLEGTPEEVRQLLELYDGNQPAPETPYRKKRKSGAAVGKAKSDSDSNDGKPNLNHIVTLTKECDEAETIETQILDRTAQVDRTLLPLYVVHEYLDNAFGLTSGEIRKITTDLGIPISQPNASRTLSGTASKYVIGDKVKVKGQPVRYKLSRRGVQYMKEVLAGNANG</sequence>
<accession>A0A7X6DS59</accession>
<evidence type="ECO:0000313" key="2">
    <source>
        <dbReference type="EMBL" id="NKE72169.1"/>
    </source>
</evidence>
<dbReference type="Proteomes" id="UP000534783">
    <property type="component" value="Unassembled WGS sequence"/>
</dbReference>
<reference evidence="2 3" key="1">
    <citation type="journal article" date="2020" name="Nature">
        <title>Bacterial chemolithoautotrophy via manganese oxidation.</title>
        <authorList>
            <person name="Yu H."/>
            <person name="Leadbetter J.R."/>
        </authorList>
    </citation>
    <scope>NUCLEOTIDE SEQUENCE [LARGE SCALE GENOMIC DNA]</scope>
    <source>
        <strain evidence="2 3">Mn-1</strain>
    </source>
</reference>
<dbReference type="EMBL" id="VTOW01000003">
    <property type="protein sequence ID" value="NKE72169.1"/>
    <property type="molecule type" value="Genomic_DNA"/>
</dbReference>
<name>A0A7X6DS59_9BACT</name>
<evidence type="ECO:0000313" key="3">
    <source>
        <dbReference type="Proteomes" id="UP000534783"/>
    </source>
</evidence>
<protein>
    <submittedName>
        <fullName evidence="2">Uncharacterized protein</fullName>
    </submittedName>
</protein>
<comment type="caution">
    <text evidence="2">The sequence shown here is derived from an EMBL/GenBank/DDBJ whole genome shotgun (WGS) entry which is preliminary data.</text>
</comment>
<feature type="region of interest" description="Disordered" evidence="1">
    <location>
        <begin position="30"/>
        <end position="67"/>
    </location>
</feature>
<dbReference type="RefSeq" id="WP_168061593.1">
    <property type="nucleotide sequence ID" value="NZ_VTOW01000003.1"/>
</dbReference>
<dbReference type="AlphaFoldDB" id="A0A7X6DS59"/>
<keyword evidence="3" id="KW-1185">Reference proteome</keyword>
<gene>
    <name evidence="2" type="ORF">MNODULE_15580</name>
</gene>
<evidence type="ECO:0000256" key="1">
    <source>
        <dbReference type="SAM" id="MobiDB-lite"/>
    </source>
</evidence>
<proteinExistence type="predicted"/>